<evidence type="ECO:0000313" key="3">
    <source>
        <dbReference type="EMBL" id="KAL1395955.1"/>
    </source>
</evidence>
<reference evidence="3 4" key="1">
    <citation type="submission" date="2024-05" db="EMBL/GenBank/DDBJ databases">
        <title>Culex pipiens pipiens assembly and annotation.</title>
        <authorList>
            <person name="Alout H."/>
            <person name="Durand T."/>
        </authorList>
    </citation>
    <scope>NUCLEOTIDE SEQUENCE [LARGE SCALE GENOMIC DNA]</scope>
    <source>
        <strain evidence="3">HA-2024</strain>
        <tissue evidence="3">Whole body</tissue>
    </source>
</reference>
<name>A0ABD1D8K6_CULPP</name>
<protein>
    <submittedName>
        <fullName evidence="3">Uncharacterized protein</fullName>
    </submittedName>
</protein>
<evidence type="ECO:0000256" key="1">
    <source>
        <dbReference type="SAM" id="MobiDB-lite"/>
    </source>
</evidence>
<accession>A0ABD1D8K6</accession>
<feature type="region of interest" description="Disordered" evidence="1">
    <location>
        <begin position="30"/>
        <end position="83"/>
    </location>
</feature>
<proteinExistence type="predicted"/>
<dbReference type="EMBL" id="JBEHCU010006903">
    <property type="protein sequence ID" value="KAL1395955.1"/>
    <property type="molecule type" value="Genomic_DNA"/>
</dbReference>
<gene>
    <name evidence="3" type="ORF">pipiens_010866</name>
</gene>
<organism evidence="3 4">
    <name type="scientific">Culex pipiens pipiens</name>
    <name type="common">Northern house mosquito</name>
    <dbReference type="NCBI Taxonomy" id="38569"/>
    <lineage>
        <taxon>Eukaryota</taxon>
        <taxon>Metazoa</taxon>
        <taxon>Ecdysozoa</taxon>
        <taxon>Arthropoda</taxon>
        <taxon>Hexapoda</taxon>
        <taxon>Insecta</taxon>
        <taxon>Pterygota</taxon>
        <taxon>Neoptera</taxon>
        <taxon>Endopterygota</taxon>
        <taxon>Diptera</taxon>
        <taxon>Nematocera</taxon>
        <taxon>Culicoidea</taxon>
        <taxon>Culicidae</taxon>
        <taxon>Culicinae</taxon>
        <taxon>Culicini</taxon>
        <taxon>Culex</taxon>
        <taxon>Culex</taxon>
    </lineage>
</organism>
<keyword evidence="4" id="KW-1185">Reference proteome</keyword>
<comment type="caution">
    <text evidence="3">The sequence shown here is derived from an EMBL/GenBank/DDBJ whole genome shotgun (WGS) entry which is preliminary data.</text>
</comment>
<keyword evidence="2" id="KW-1133">Transmembrane helix</keyword>
<feature type="compositionally biased region" description="Low complexity" evidence="1">
    <location>
        <begin position="49"/>
        <end position="58"/>
    </location>
</feature>
<feature type="transmembrane region" description="Helical" evidence="2">
    <location>
        <begin position="86"/>
        <end position="107"/>
    </location>
</feature>
<dbReference type="AlphaFoldDB" id="A0ABD1D8K6"/>
<evidence type="ECO:0000313" key="4">
    <source>
        <dbReference type="Proteomes" id="UP001562425"/>
    </source>
</evidence>
<dbReference type="Proteomes" id="UP001562425">
    <property type="component" value="Unassembled WGS sequence"/>
</dbReference>
<keyword evidence="2" id="KW-0812">Transmembrane</keyword>
<keyword evidence="2" id="KW-0472">Membrane</keyword>
<sequence>MALPMREQTPCHLVVTQLSPQICDLVGATAASDGTGSSTEKPGTPPPTKGTSSTTTTPDPKDHGGDSKQPAVTDATPAEGSSGGRVGVILAVLTLVSLAGAGGFLLLRNPERREYLRSLFRGRNVLVQYSRVRTNEEASLLMHPPGALSDSDDEMLI</sequence>
<evidence type="ECO:0000256" key="2">
    <source>
        <dbReference type="SAM" id="Phobius"/>
    </source>
</evidence>